<organism evidence="2 3">
    <name type="scientific">Protopolystoma xenopodis</name>
    <dbReference type="NCBI Taxonomy" id="117903"/>
    <lineage>
        <taxon>Eukaryota</taxon>
        <taxon>Metazoa</taxon>
        <taxon>Spiralia</taxon>
        <taxon>Lophotrochozoa</taxon>
        <taxon>Platyhelminthes</taxon>
        <taxon>Monogenea</taxon>
        <taxon>Polyopisthocotylea</taxon>
        <taxon>Polystomatidea</taxon>
        <taxon>Polystomatidae</taxon>
        <taxon>Protopolystoma</taxon>
    </lineage>
</organism>
<keyword evidence="1" id="KW-1133">Transmembrane helix</keyword>
<accession>A0A3S5AP43</accession>
<dbReference type="EMBL" id="CAAALY010247470">
    <property type="protein sequence ID" value="VEL34341.1"/>
    <property type="molecule type" value="Genomic_DNA"/>
</dbReference>
<comment type="caution">
    <text evidence="2">The sequence shown here is derived from an EMBL/GenBank/DDBJ whole genome shotgun (WGS) entry which is preliminary data.</text>
</comment>
<reference evidence="2" key="1">
    <citation type="submission" date="2018-11" db="EMBL/GenBank/DDBJ databases">
        <authorList>
            <consortium name="Pathogen Informatics"/>
        </authorList>
    </citation>
    <scope>NUCLEOTIDE SEQUENCE</scope>
</reference>
<protein>
    <submittedName>
        <fullName evidence="2">Uncharacterized protein</fullName>
    </submittedName>
</protein>
<sequence length="86" mass="9211">MAVSNLAPDSGQTLVPTAVPAGTTDMTGLMCTRDVRFKGRSATQHSFAFLAPVLELVAISFLAAYSLFQFICHYSSPKLPIFGSKL</sequence>
<keyword evidence="1" id="KW-0812">Transmembrane</keyword>
<keyword evidence="3" id="KW-1185">Reference proteome</keyword>
<proteinExistence type="predicted"/>
<dbReference type="Proteomes" id="UP000784294">
    <property type="component" value="Unassembled WGS sequence"/>
</dbReference>
<gene>
    <name evidence="2" type="ORF">PXEA_LOCUS27781</name>
</gene>
<evidence type="ECO:0000313" key="2">
    <source>
        <dbReference type="EMBL" id="VEL34341.1"/>
    </source>
</evidence>
<dbReference type="AlphaFoldDB" id="A0A3S5AP43"/>
<name>A0A3S5AP43_9PLAT</name>
<feature type="transmembrane region" description="Helical" evidence="1">
    <location>
        <begin position="47"/>
        <end position="68"/>
    </location>
</feature>
<keyword evidence="1" id="KW-0472">Membrane</keyword>
<evidence type="ECO:0000313" key="3">
    <source>
        <dbReference type="Proteomes" id="UP000784294"/>
    </source>
</evidence>
<evidence type="ECO:0000256" key="1">
    <source>
        <dbReference type="SAM" id="Phobius"/>
    </source>
</evidence>